<dbReference type="KEGG" id="paqt:E8L99_23085"/>
<dbReference type="PROSITE" id="PS50943">
    <property type="entry name" value="HTH_CROC1"/>
    <property type="match status" value="1"/>
</dbReference>
<protein>
    <submittedName>
        <fullName evidence="2">Helix-turn-helix domain-containing protein</fullName>
    </submittedName>
</protein>
<evidence type="ECO:0000313" key="2">
    <source>
        <dbReference type="EMBL" id="QCK88927.1"/>
    </source>
</evidence>
<dbReference type="CDD" id="cd00093">
    <property type="entry name" value="HTH_XRE"/>
    <property type="match status" value="1"/>
</dbReference>
<reference evidence="2 3" key="1">
    <citation type="submission" date="2019-04" db="EMBL/GenBank/DDBJ databases">
        <title>Phreatobacter aquaticus sp. nov.</title>
        <authorList>
            <person name="Choi A."/>
            <person name="Baek K."/>
        </authorList>
    </citation>
    <scope>NUCLEOTIDE SEQUENCE [LARGE SCALE GENOMIC DNA]</scope>
    <source>
        <strain evidence="2 3">NMCR1094</strain>
    </source>
</reference>
<dbReference type="Gene3D" id="1.10.260.40">
    <property type="entry name" value="lambda repressor-like DNA-binding domains"/>
    <property type="match status" value="1"/>
</dbReference>
<proteinExistence type="predicted"/>
<feature type="domain" description="HTH cro/C1-type" evidence="1">
    <location>
        <begin position="66"/>
        <end position="120"/>
    </location>
</feature>
<dbReference type="InterPro" id="IPR001387">
    <property type="entry name" value="Cro/C1-type_HTH"/>
</dbReference>
<dbReference type="InterPro" id="IPR010982">
    <property type="entry name" value="Lambda_DNA-bd_dom_sf"/>
</dbReference>
<dbReference type="AlphaFoldDB" id="A0A4D7QV77"/>
<sequence length="124" mass="13256">MTPGGEEMVIMSRAEFDRLAALASEAEEMADDIAVYDARKAAFAAQGRMVLPAEVSALILKGKGVLTAIRKWRGLTQVELAKAAGIEQPYLSALENKTRRGTDETLAALAKALDVPVDWITPAA</sequence>
<gene>
    <name evidence="2" type="ORF">E8L99_23085</name>
</gene>
<accession>A0A4D7QV77</accession>
<evidence type="ECO:0000259" key="1">
    <source>
        <dbReference type="PROSITE" id="PS50943"/>
    </source>
</evidence>
<dbReference type="SUPFAM" id="SSF47413">
    <property type="entry name" value="lambda repressor-like DNA-binding domains"/>
    <property type="match status" value="1"/>
</dbReference>
<dbReference type="Proteomes" id="UP000298588">
    <property type="component" value="Chromosome"/>
</dbReference>
<dbReference type="OrthoDB" id="407979at2"/>
<dbReference type="EMBL" id="CP039865">
    <property type="protein sequence ID" value="QCK88927.1"/>
    <property type="molecule type" value="Genomic_DNA"/>
</dbReference>
<evidence type="ECO:0000313" key="3">
    <source>
        <dbReference type="Proteomes" id="UP000298588"/>
    </source>
</evidence>
<dbReference type="GO" id="GO:0003677">
    <property type="term" value="F:DNA binding"/>
    <property type="evidence" value="ECO:0007669"/>
    <property type="project" value="InterPro"/>
</dbReference>
<name>A0A4D7QV77_9HYPH</name>
<keyword evidence="3" id="KW-1185">Reference proteome</keyword>
<organism evidence="2 3">
    <name type="scientific">Phreatobacter aquaticus</name>
    <dbReference type="NCBI Taxonomy" id="2570229"/>
    <lineage>
        <taxon>Bacteria</taxon>
        <taxon>Pseudomonadati</taxon>
        <taxon>Pseudomonadota</taxon>
        <taxon>Alphaproteobacteria</taxon>
        <taxon>Hyphomicrobiales</taxon>
        <taxon>Phreatobacteraceae</taxon>
        <taxon>Phreatobacter</taxon>
    </lineage>
</organism>
<dbReference type="SMART" id="SM00530">
    <property type="entry name" value="HTH_XRE"/>
    <property type="match status" value="1"/>
</dbReference>
<dbReference type="Pfam" id="PF01381">
    <property type="entry name" value="HTH_3"/>
    <property type="match status" value="1"/>
</dbReference>